<dbReference type="SMART" id="SM00382">
    <property type="entry name" value="AAA"/>
    <property type="match status" value="1"/>
</dbReference>
<dbReference type="GO" id="GO:0016887">
    <property type="term" value="F:ATP hydrolysis activity"/>
    <property type="evidence" value="ECO:0007669"/>
    <property type="project" value="InterPro"/>
</dbReference>
<dbReference type="InterPro" id="IPR027417">
    <property type="entry name" value="P-loop_NTPase"/>
</dbReference>
<reference evidence="5" key="1">
    <citation type="submission" date="2022-05" db="EMBL/GenBank/DDBJ databases">
        <title>Novel bacterial taxa in a minimal lignocellulolytic consortium and its capacity to transform plastics disclosed by genome-resolved metagenomics.</title>
        <authorList>
            <person name="Rodriguez C.A.D."/>
            <person name="Diaz-Garcia L."/>
            <person name="Herrera K."/>
            <person name="Tarazona N.A."/>
            <person name="Sproer C."/>
            <person name="Overmann J."/>
            <person name="Jimenez D.J."/>
        </authorList>
    </citation>
    <scope>NUCLEOTIDE SEQUENCE</scope>
    <source>
        <strain evidence="5">MAG5</strain>
    </source>
</reference>
<evidence type="ECO:0000256" key="2">
    <source>
        <dbReference type="ARBA" id="ARBA00022741"/>
    </source>
</evidence>
<evidence type="ECO:0000259" key="4">
    <source>
        <dbReference type="PROSITE" id="PS50893"/>
    </source>
</evidence>
<dbReference type="PROSITE" id="PS50893">
    <property type="entry name" value="ABC_TRANSPORTER_2"/>
    <property type="match status" value="1"/>
</dbReference>
<dbReference type="PANTHER" id="PTHR42711">
    <property type="entry name" value="ABC TRANSPORTER ATP-BINDING PROTEIN"/>
    <property type="match status" value="1"/>
</dbReference>
<dbReference type="EMBL" id="CP097899">
    <property type="protein sequence ID" value="URN92786.1"/>
    <property type="molecule type" value="Genomic_DNA"/>
</dbReference>
<dbReference type="InterPro" id="IPR003439">
    <property type="entry name" value="ABC_transporter-like_ATP-bd"/>
</dbReference>
<organism evidence="5 6">
    <name type="scientific">Candidatus Pristimantibacillus lignocellulolyticus</name>
    <dbReference type="NCBI Taxonomy" id="2994561"/>
    <lineage>
        <taxon>Bacteria</taxon>
        <taxon>Bacillati</taxon>
        <taxon>Bacillota</taxon>
        <taxon>Bacilli</taxon>
        <taxon>Bacillales</taxon>
        <taxon>Paenibacillaceae</taxon>
        <taxon>Candidatus Pristimantibacillus</taxon>
    </lineage>
</organism>
<dbReference type="PANTHER" id="PTHR42711:SF1">
    <property type="entry name" value="ABC-TRANSPORT PROTEIN, ATP-BINDING COMPONENT"/>
    <property type="match status" value="1"/>
</dbReference>
<dbReference type="GO" id="GO:0005524">
    <property type="term" value="F:ATP binding"/>
    <property type="evidence" value="ECO:0007669"/>
    <property type="project" value="UniProtKB-KW"/>
</dbReference>
<keyword evidence="3 5" id="KW-0067">ATP-binding</keyword>
<dbReference type="Gene3D" id="3.40.50.300">
    <property type="entry name" value="P-loop containing nucleotide triphosphate hydrolases"/>
    <property type="match status" value="1"/>
</dbReference>
<evidence type="ECO:0000256" key="1">
    <source>
        <dbReference type="ARBA" id="ARBA00022448"/>
    </source>
</evidence>
<evidence type="ECO:0000313" key="6">
    <source>
        <dbReference type="Proteomes" id="UP001056756"/>
    </source>
</evidence>
<dbReference type="KEGG" id="plig:NAG76_13120"/>
<dbReference type="InterPro" id="IPR003593">
    <property type="entry name" value="AAA+_ATPase"/>
</dbReference>
<keyword evidence="1" id="KW-0813">Transport</keyword>
<feature type="domain" description="ABC transporter" evidence="4">
    <location>
        <begin position="26"/>
        <end position="259"/>
    </location>
</feature>
<evidence type="ECO:0000313" key="5">
    <source>
        <dbReference type="EMBL" id="URN92786.1"/>
    </source>
</evidence>
<accession>A0A9J6Z9Q1</accession>
<dbReference type="Pfam" id="PF00005">
    <property type="entry name" value="ABC_tran"/>
    <property type="match status" value="1"/>
</dbReference>
<dbReference type="SUPFAM" id="SSF52540">
    <property type="entry name" value="P-loop containing nucleoside triphosphate hydrolases"/>
    <property type="match status" value="1"/>
</dbReference>
<dbReference type="Proteomes" id="UP001056756">
    <property type="component" value="Chromosome"/>
</dbReference>
<protein>
    <submittedName>
        <fullName evidence="5">ATP-binding cassette domain-containing protein</fullName>
    </submittedName>
</protein>
<keyword evidence="2" id="KW-0547">Nucleotide-binding</keyword>
<name>A0A9J6Z9Q1_9BACL</name>
<evidence type="ECO:0000256" key="3">
    <source>
        <dbReference type="ARBA" id="ARBA00022840"/>
    </source>
</evidence>
<dbReference type="InterPro" id="IPR050763">
    <property type="entry name" value="ABC_transporter_ATP-binding"/>
</dbReference>
<sequence length="329" mass="36910">MDNPIISLQGISKSYQVAERKGGLKEAFKALIKRDYKVIEALKDISFQVQQGEIVGYIGPNGAGKSTTIKIMSGVLLPDSGNCSVMNMTPWLDRQKYVSNIGVVFGQRSQLWWDVPVIDSFQLLRDIYRIPQQQYVETLEELTKLLKLADIINTPVRQLSLGQRMRCELAASLLHKPSILFLDEPTIGLDADSKIAVRSIVKEINERYGVTVILTTHDMNDIEALAHRIMMIGKGTLLFDGTLPQLQQRYGTGKIVQVSYSGKLVDELLPGITMIEQSEEKLSLAVNTEKCTVPQCIQWLTSRIEMTDFTVQAIPIEDLILSLYKEHAV</sequence>
<proteinExistence type="predicted"/>
<dbReference type="AlphaFoldDB" id="A0A9J6Z9Q1"/>
<gene>
    <name evidence="5" type="ORF">NAG76_13120</name>
</gene>